<reference evidence="1 2" key="1">
    <citation type="submission" date="2018-11" db="EMBL/GenBank/DDBJ databases">
        <title>Parancylomarina longa gen. nov., sp. nov., isolated from sediments of southern Okinawa.</title>
        <authorList>
            <person name="Fu T."/>
        </authorList>
    </citation>
    <scope>NUCLEOTIDE SEQUENCE [LARGE SCALE GENOMIC DNA]</scope>
    <source>
        <strain evidence="1 2">T3-2 S1-C</strain>
    </source>
</reference>
<evidence type="ECO:0000313" key="2">
    <source>
        <dbReference type="Proteomes" id="UP000282985"/>
    </source>
</evidence>
<comment type="caution">
    <text evidence="1">The sequence shown here is derived from an EMBL/GenBank/DDBJ whole genome shotgun (WGS) entry which is preliminary data.</text>
</comment>
<keyword evidence="2" id="KW-1185">Reference proteome</keyword>
<organism evidence="1 2">
    <name type="scientific">Ancylomarina longa</name>
    <dbReference type="NCBI Taxonomy" id="2487017"/>
    <lineage>
        <taxon>Bacteria</taxon>
        <taxon>Pseudomonadati</taxon>
        <taxon>Bacteroidota</taxon>
        <taxon>Bacteroidia</taxon>
        <taxon>Marinilabiliales</taxon>
        <taxon>Marinifilaceae</taxon>
        <taxon>Ancylomarina</taxon>
    </lineage>
</organism>
<proteinExistence type="predicted"/>
<dbReference type="OrthoDB" id="1116839at2"/>
<protein>
    <submittedName>
        <fullName evidence="1">Uncharacterized protein</fullName>
    </submittedName>
</protein>
<gene>
    <name evidence="1" type="ORF">DLK05_11905</name>
</gene>
<name>A0A434ATE8_9BACT</name>
<dbReference type="Proteomes" id="UP000282985">
    <property type="component" value="Unassembled WGS sequence"/>
</dbReference>
<sequence length="251" mass="29077">MKKINLLMKNHRGFKFGITCTIIVVCLFGMDNTVFSQETKFISNGNSVAAFGGKIIDDTAINEIPYRKQLVGSFYLDPSWKKSDVYLVRDSVILQGIYTRLDVRNNAMEIKYKDQVKILPTYRIRSVVYSESKSLFVTESVLKSTEQGFYKVVVDNNNSLLCRYNAKIKTSNYNVTLDTGKRDDHIIKELSFYLYNKEKLLKLESTKKKFKKQFEANSNVKLYLNNHKINPKKEVNLVQFVQFLNIKSISL</sequence>
<dbReference type="RefSeq" id="WP_127344195.1">
    <property type="nucleotide sequence ID" value="NZ_RJJX01000017.1"/>
</dbReference>
<accession>A0A434ATE8</accession>
<evidence type="ECO:0000313" key="1">
    <source>
        <dbReference type="EMBL" id="RUT77629.1"/>
    </source>
</evidence>
<dbReference type="AlphaFoldDB" id="A0A434ATE8"/>
<dbReference type="EMBL" id="RJJX01000017">
    <property type="protein sequence ID" value="RUT77629.1"/>
    <property type="molecule type" value="Genomic_DNA"/>
</dbReference>